<gene>
    <name evidence="1" type="ORF">NLG97_g5490</name>
</gene>
<evidence type="ECO:0000313" key="1">
    <source>
        <dbReference type="EMBL" id="KAJ3491963.1"/>
    </source>
</evidence>
<name>A0ACC1QTM7_9HYPO</name>
<dbReference type="Proteomes" id="UP001148737">
    <property type="component" value="Unassembled WGS sequence"/>
</dbReference>
<reference evidence="1" key="1">
    <citation type="submission" date="2022-07" db="EMBL/GenBank/DDBJ databases">
        <title>Genome Sequence of Lecanicillium saksenae.</title>
        <authorList>
            <person name="Buettner E."/>
        </authorList>
    </citation>
    <scope>NUCLEOTIDE SEQUENCE</scope>
    <source>
        <strain evidence="1">VT-O1</strain>
    </source>
</reference>
<sequence>MYADPSQQCPLASEIGTGRQRAEALRAFSTCVKTAYGADVQPQGPRTEGGKQATVSACVVEISPAEEPRSYLVELPENLQIAERSPVMKTLLDAACTNFMACCDILVQSNSEILLLYRSVFASVAYFLSSRKVDWEQKLQHWSQDYALRYVESRFATMLPLTKSIDTIAGLRLTYQQGFRNHLDTLGDLCHRTTRAISVPTISANRLLPQKSGWIFRKRVPSLKKVIPEENTPQHTPEPALNFLQGSSKQLEIWEHLAHDIGKQSTMPGLRSGNTVVDERNFVMGRGW</sequence>
<dbReference type="EMBL" id="JANAKD010000622">
    <property type="protein sequence ID" value="KAJ3491963.1"/>
    <property type="molecule type" value="Genomic_DNA"/>
</dbReference>
<keyword evidence="2" id="KW-1185">Reference proteome</keyword>
<proteinExistence type="predicted"/>
<organism evidence="1 2">
    <name type="scientific">Lecanicillium saksenae</name>
    <dbReference type="NCBI Taxonomy" id="468837"/>
    <lineage>
        <taxon>Eukaryota</taxon>
        <taxon>Fungi</taxon>
        <taxon>Dikarya</taxon>
        <taxon>Ascomycota</taxon>
        <taxon>Pezizomycotina</taxon>
        <taxon>Sordariomycetes</taxon>
        <taxon>Hypocreomycetidae</taxon>
        <taxon>Hypocreales</taxon>
        <taxon>Cordycipitaceae</taxon>
        <taxon>Lecanicillium</taxon>
    </lineage>
</organism>
<protein>
    <submittedName>
        <fullName evidence="1">Uncharacterized protein</fullName>
    </submittedName>
</protein>
<evidence type="ECO:0000313" key="2">
    <source>
        <dbReference type="Proteomes" id="UP001148737"/>
    </source>
</evidence>
<accession>A0ACC1QTM7</accession>
<comment type="caution">
    <text evidence="1">The sequence shown here is derived from an EMBL/GenBank/DDBJ whole genome shotgun (WGS) entry which is preliminary data.</text>
</comment>